<gene>
    <name evidence="4" type="ORF">F503_04136</name>
</gene>
<dbReference type="InterPro" id="IPR036291">
    <property type="entry name" value="NAD(P)-bd_dom_sf"/>
</dbReference>
<dbReference type="OMA" id="WAPIYKK"/>
<feature type="domain" description="Enoyl reductase (ER)" evidence="3">
    <location>
        <begin position="11"/>
        <end position="346"/>
    </location>
</feature>
<dbReference type="CDD" id="cd08249">
    <property type="entry name" value="enoyl_reductase_like"/>
    <property type="match status" value="1"/>
</dbReference>
<dbReference type="Pfam" id="PF00107">
    <property type="entry name" value="ADH_zinc_N"/>
    <property type="match status" value="1"/>
</dbReference>
<dbReference type="InterPro" id="IPR013154">
    <property type="entry name" value="ADH-like_N"/>
</dbReference>
<dbReference type="InterPro" id="IPR011032">
    <property type="entry name" value="GroES-like_sf"/>
</dbReference>
<proteinExistence type="inferred from homology"/>
<dbReference type="HOGENOM" id="CLU_026673_16_5_1"/>
<dbReference type="Gene3D" id="3.40.50.720">
    <property type="entry name" value="NAD(P)-binding Rossmann-like Domain"/>
    <property type="match status" value="1"/>
</dbReference>
<evidence type="ECO:0000256" key="2">
    <source>
        <dbReference type="ARBA" id="ARBA00023002"/>
    </source>
</evidence>
<accession>S3C4W6</accession>
<reference evidence="4 5" key="1">
    <citation type="journal article" date="2013" name="BMC Genomics">
        <title>The genome and transcriptome of the pine saprophyte Ophiostoma piceae, and a comparison with the bark beetle-associated pine pathogen Grosmannia clavigera.</title>
        <authorList>
            <person name="Haridas S."/>
            <person name="Wang Y."/>
            <person name="Lim L."/>
            <person name="Massoumi Alamouti S."/>
            <person name="Jackman S."/>
            <person name="Docking R."/>
            <person name="Robertson G."/>
            <person name="Birol I."/>
            <person name="Bohlmann J."/>
            <person name="Breuil C."/>
        </authorList>
    </citation>
    <scope>NUCLEOTIDE SEQUENCE [LARGE SCALE GENOMIC DNA]</scope>
    <source>
        <strain evidence="4 5">UAMH 11346</strain>
    </source>
</reference>
<dbReference type="InterPro" id="IPR047122">
    <property type="entry name" value="Trans-enoyl_RdTase-like"/>
</dbReference>
<dbReference type="PANTHER" id="PTHR45348:SF2">
    <property type="entry name" value="ZINC-TYPE ALCOHOL DEHYDROGENASE-LIKE PROTEIN C2E1P3.01"/>
    <property type="match status" value="1"/>
</dbReference>
<dbReference type="VEuPathDB" id="FungiDB:F503_04136"/>
<dbReference type="GO" id="GO:0016651">
    <property type="term" value="F:oxidoreductase activity, acting on NAD(P)H"/>
    <property type="evidence" value="ECO:0007669"/>
    <property type="project" value="InterPro"/>
</dbReference>
<dbReference type="SMART" id="SM00829">
    <property type="entry name" value="PKS_ER"/>
    <property type="match status" value="1"/>
</dbReference>
<comment type="similarity">
    <text evidence="1">Belongs to the zinc-containing alcohol dehydrogenase family.</text>
</comment>
<evidence type="ECO:0000313" key="4">
    <source>
        <dbReference type="EMBL" id="EPE08549.1"/>
    </source>
</evidence>
<evidence type="ECO:0000313" key="5">
    <source>
        <dbReference type="Proteomes" id="UP000016923"/>
    </source>
</evidence>
<dbReference type="AlphaFoldDB" id="S3C4W6"/>
<dbReference type="EMBL" id="KE148148">
    <property type="protein sequence ID" value="EPE08549.1"/>
    <property type="molecule type" value="Genomic_DNA"/>
</dbReference>
<sequence length="348" mass="35975">MVNQAAWIEGGASQPLIVKEAPQPKPGPDEVLIKTAVIAINPVDYKLQDAGIYTSNNPFILGEDGAGIVEDVGANVAGLKKGDRVIAYADGLRSKNPANSSFQLFFAAQASLVSPVPAQLSLETAVVLPLALSTAAAGLYDPTLLGLPLPSVDAAKIPVPAAGEKVKTALVWGGSSSVGSAAIQLTRASGARVISTASPQNHTLVRALGAEAVYDYHSKTVVADLVQALQDADLVGVYDAISLDASTAAVAEILDGLGKTLPVANVLPTERKTERYQPRFIHASDIATGELAFIAEGVWKKYVPAALANGSLQAKPDANVVGHGLDKIQDAINVLRKGVSAQKVVVTL</sequence>
<evidence type="ECO:0000259" key="3">
    <source>
        <dbReference type="SMART" id="SM00829"/>
    </source>
</evidence>
<name>S3C4W6_OPHP1</name>
<dbReference type="OrthoDB" id="48317at2759"/>
<organism evidence="4 5">
    <name type="scientific">Ophiostoma piceae (strain UAMH 11346)</name>
    <name type="common">Sap stain fungus</name>
    <dbReference type="NCBI Taxonomy" id="1262450"/>
    <lineage>
        <taxon>Eukaryota</taxon>
        <taxon>Fungi</taxon>
        <taxon>Dikarya</taxon>
        <taxon>Ascomycota</taxon>
        <taxon>Pezizomycotina</taxon>
        <taxon>Sordariomycetes</taxon>
        <taxon>Sordariomycetidae</taxon>
        <taxon>Ophiostomatales</taxon>
        <taxon>Ophiostomataceae</taxon>
        <taxon>Ophiostoma</taxon>
    </lineage>
</organism>
<keyword evidence="2" id="KW-0560">Oxidoreductase</keyword>
<keyword evidence="5" id="KW-1185">Reference proteome</keyword>
<dbReference type="InterPro" id="IPR013149">
    <property type="entry name" value="ADH-like_C"/>
</dbReference>
<dbReference type="Proteomes" id="UP000016923">
    <property type="component" value="Unassembled WGS sequence"/>
</dbReference>
<dbReference type="PANTHER" id="PTHR45348">
    <property type="entry name" value="HYPOTHETICAL OXIDOREDUCTASE (EUROFUNG)"/>
    <property type="match status" value="1"/>
</dbReference>
<dbReference type="InterPro" id="IPR020843">
    <property type="entry name" value="ER"/>
</dbReference>
<protein>
    <submittedName>
        <fullName evidence="4">Zinc-binding oxidoreductase</fullName>
    </submittedName>
</protein>
<dbReference type="Pfam" id="PF08240">
    <property type="entry name" value="ADH_N"/>
    <property type="match status" value="1"/>
</dbReference>
<dbReference type="STRING" id="1262450.S3C4W6"/>
<dbReference type="SUPFAM" id="SSF51735">
    <property type="entry name" value="NAD(P)-binding Rossmann-fold domains"/>
    <property type="match status" value="1"/>
</dbReference>
<dbReference type="eggNOG" id="KOG1198">
    <property type="taxonomic scope" value="Eukaryota"/>
</dbReference>
<dbReference type="SUPFAM" id="SSF50129">
    <property type="entry name" value="GroES-like"/>
    <property type="match status" value="1"/>
</dbReference>
<evidence type="ECO:0000256" key="1">
    <source>
        <dbReference type="ARBA" id="ARBA00008072"/>
    </source>
</evidence>
<dbReference type="Gene3D" id="3.90.180.10">
    <property type="entry name" value="Medium-chain alcohol dehydrogenases, catalytic domain"/>
    <property type="match status" value="1"/>
</dbReference>